<gene>
    <name evidence="1" type="ORF">IAC80_04115</name>
</gene>
<protein>
    <submittedName>
        <fullName evidence="1">DUF177 domain-containing protein</fullName>
    </submittedName>
</protein>
<dbReference type="InterPro" id="IPR003772">
    <property type="entry name" value="YceD"/>
</dbReference>
<accession>A0A9D1NZ43</accession>
<evidence type="ECO:0000313" key="2">
    <source>
        <dbReference type="Proteomes" id="UP000886889"/>
    </source>
</evidence>
<reference evidence="1" key="1">
    <citation type="submission" date="2020-10" db="EMBL/GenBank/DDBJ databases">
        <authorList>
            <person name="Gilroy R."/>
        </authorList>
    </citation>
    <scope>NUCLEOTIDE SEQUENCE</scope>
    <source>
        <strain evidence="1">ChiBcec6-7307</strain>
    </source>
</reference>
<dbReference type="PANTHER" id="PTHR34374:SF1">
    <property type="entry name" value="LARGE RIBOSOMAL RNA SUBUNIT ACCUMULATION PROTEIN YCED HOMOLOG 1, CHLOROPLASTIC"/>
    <property type="match status" value="1"/>
</dbReference>
<dbReference type="AlphaFoldDB" id="A0A9D1NZ43"/>
<name>A0A9D1NZ43_9FIRM</name>
<dbReference type="EMBL" id="DVOS01000038">
    <property type="protein sequence ID" value="HIV23106.1"/>
    <property type="molecule type" value="Genomic_DNA"/>
</dbReference>
<organism evidence="1 2">
    <name type="scientific">Candidatus Merdiplasma excrementigallinarum</name>
    <dbReference type="NCBI Taxonomy" id="2840864"/>
    <lineage>
        <taxon>Bacteria</taxon>
        <taxon>Bacillati</taxon>
        <taxon>Bacillota</taxon>
        <taxon>Clostridia</taxon>
        <taxon>Lachnospirales</taxon>
        <taxon>Lachnospiraceae</taxon>
        <taxon>Lachnospiraceae incertae sedis</taxon>
        <taxon>Candidatus Merdiplasma</taxon>
    </lineage>
</organism>
<dbReference type="Pfam" id="PF02620">
    <property type="entry name" value="YceD"/>
    <property type="match status" value="1"/>
</dbReference>
<evidence type="ECO:0000313" key="1">
    <source>
        <dbReference type="EMBL" id="HIV23106.1"/>
    </source>
</evidence>
<comment type="caution">
    <text evidence="1">The sequence shown here is derived from an EMBL/GenBank/DDBJ whole genome shotgun (WGS) entry which is preliminary data.</text>
</comment>
<dbReference type="PANTHER" id="PTHR34374">
    <property type="entry name" value="LARGE RIBOSOMAL RNA SUBUNIT ACCUMULATION PROTEIN YCED HOMOLOG 1, CHLOROPLASTIC"/>
    <property type="match status" value="1"/>
</dbReference>
<sequence>MLNLTDVILTDGKVLQTQAPLTVETLDFPFGSFPVVSKTPLTLTVENRGKKVLWMSGSIRLTVLIPCARCLEEVQTDLPLAFEREIDMKLTDEERLSALDESDFLNGYNLDVDKLVYGEALLNWPTRVLCKEDCKGLCRVCGQNLNRGTCSCDPTELDPRMAKIRDIFSNFKEV</sequence>
<reference evidence="1" key="2">
    <citation type="journal article" date="2021" name="PeerJ">
        <title>Extensive microbial diversity within the chicken gut microbiome revealed by metagenomics and culture.</title>
        <authorList>
            <person name="Gilroy R."/>
            <person name="Ravi A."/>
            <person name="Getino M."/>
            <person name="Pursley I."/>
            <person name="Horton D.L."/>
            <person name="Alikhan N.F."/>
            <person name="Baker D."/>
            <person name="Gharbi K."/>
            <person name="Hall N."/>
            <person name="Watson M."/>
            <person name="Adriaenssens E.M."/>
            <person name="Foster-Nyarko E."/>
            <person name="Jarju S."/>
            <person name="Secka A."/>
            <person name="Antonio M."/>
            <person name="Oren A."/>
            <person name="Chaudhuri R.R."/>
            <person name="La Ragione R."/>
            <person name="Hildebrand F."/>
            <person name="Pallen M.J."/>
        </authorList>
    </citation>
    <scope>NUCLEOTIDE SEQUENCE</scope>
    <source>
        <strain evidence="1">ChiBcec6-7307</strain>
    </source>
</reference>
<dbReference type="Proteomes" id="UP000886889">
    <property type="component" value="Unassembled WGS sequence"/>
</dbReference>
<proteinExistence type="predicted"/>